<reference evidence="1 2" key="1">
    <citation type="journal article" date="2019" name="Sci. Data">
        <title>Hybrid genome assembly and annotation of Danionella translucida.</title>
        <authorList>
            <person name="Kadobianskyi M."/>
            <person name="Schulze L."/>
            <person name="Schuelke M."/>
            <person name="Judkewitz B."/>
        </authorList>
    </citation>
    <scope>NUCLEOTIDE SEQUENCE [LARGE SCALE GENOMIC DNA]</scope>
    <source>
        <strain evidence="1 2">Bolton</strain>
    </source>
</reference>
<keyword evidence="2" id="KW-1185">Reference proteome</keyword>
<evidence type="ECO:0000313" key="2">
    <source>
        <dbReference type="Proteomes" id="UP000316079"/>
    </source>
</evidence>
<proteinExistence type="predicted"/>
<dbReference type="OrthoDB" id="10051571at2759"/>
<protein>
    <submittedName>
        <fullName evidence="1">Uncharacterized protein</fullName>
    </submittedName>
</protein>
<organism evidence="1 2">
    <name type="scientific">Danionella cerebrum</name>
    <dbReference type="NCBI Taxonomy" id="2873325"/>
    <lineage>
        <taxon>Eukaryota</taxon>
        <taxon>Metazoa</taxon>
        <taxon>Chordata</taxon>
        <taxon>Craniata</taxon>
        <taxon>Vertebrata</taxon>
        <taxon>Euteleostomi</taxon>
        <taxon>Actinopterygii</taxon>
        <taxon>Neopterygii</taxon>
        <taxon>Teleostei</taxon>
        <taxon>Ostariophysi</taxon>
        <taxon>Cypriniformes</taxon>
        <taxon>Danionidae</taxon>
        <taxon>Danioninae</taxon>
        <taxon>Danionella</taxon>
    </lineage>
</organism>
<dbReference type="Proteomes" id="UP000316079">
    <property type="component" value="Unassembled WGS sequence"/>
</dbReference>
<dbReference type="AlphaFoldDB" id="A0A553MSU4"/>
<accession>A0A553MSU4</accession>
<dbReference type="EMBL" id="SRMA01027290">
    <property type="protein sequence ID" value="TRY56261.1"/>
    <property type="molecule type" value="Genomic_DNA"/>
</dbReference>
<evidence type="ECO:0000313" key="1">
    <source>
        <dbReference type="EMBL" id="TRY56261.1"/>
    </source>
</evidence>
<comment type="caution">
    <text evidence="1">The sequence shown here is derived from an EMBL/GenBank/DDBJ whole genome shotgun (WGS) entry which is preliminary data.</text>
</comment>
<name>A0A553MSU4_9TELE</name>
<gene>
    <name evidence="1" type="ORF">DNTS_028377</name>
</gene>
<sequence length="86" mass="9648">MTLLLPGDETKLLERSLRHGERCACAWLNIPKPPSYHYKRPACFLLQESRILVFVGVKGEAKMKSGHGLVNCHACTPPFAEPYEPV</sequence>